<keyword evidence="2" id="KW-0812">Transmembrane</keyword>
<accession>A0ABQ9ULX8</accession>
<reference evidence="6 7" key="1">
    <citation type="submission" date="2023-05" db="EMBL/GenBank/DDBJ databases">
        <title>B98-5 Cell Line De Novo Hybrid Assembly: An Optical Mapping Approach.</title>
        <authorList>
            <person name="Kananen K."/>
            <person name="Auerbach J.A."/>
            <person name="Kautto E."/>
            <person name="Blachly J.S."/>
        </authorList>
    </citation>
    <scope>NUCLEOTIDE SEQUENCE [LARGE SCALE GENOMIC DNA]</scope>
    <source>
        <strain evidence="6">B95-8</strain>
        <tissue evidence="6">Cell line</tissue>
    </source>
</reference>
<evidence type="ECO:0000313" key="7">
    <source>
        <dbReference type="Proteomes" id="UP001266305"/>
    </source>
</evidence>
<proteinExistence type="predicted"/>
<dbReference type="InterPro" id="IPR011527">
    <property type="entry name" value="ABC1_TM_dom"/>
</dbReference>
<dbReference type="EMBL" id="JASSZA010000011">
    <property type="protein sequence ID" value="KAK2098059.1"/>
    <property type="molecule type" value="Genomic_DNA"/>
</dbReference>
<gene>
    <name evidence="6" type="ORF">P7K49_023510</name>
</gene>
<organism evidence="6 7">
    <name type="scientific">Saguinus oedipus</name>
    <name type="common">Cotton-top tamarin</name>
    <name type="synonym">Oedipomidas oedipus</name>
    <dbReference type="NCBI Taxonomy" id="9490"/>
    <lineage>
        <taxon>Eukaryota</taxon>
        <taxon>Metazoa</taxon>
        <taxon>Chordata</taxon>
        <taxon>Craniata</taxon>
        <taxon>Vertebrata</taxon>
        <taxon>Euteleostomi</taxon>
        <taxon>Mammalia</taxon>
        <taxon>Eutheria</taxon>
        <taxon>Euarchontoglires</taxon>
        <taxon>Primates</taxon>
        <taxon>Haplorrhini</taxon>
        <taxon>Platyrrhini</taxon>
        <taxon>Cebidae</taxon>
        <taxon>Callitrichinae</taxon>
        <taxon>Saguinus</taxon>
    </lineage>
</organism>
<keyword evidence="7" id="KW-1185">Reference proteome</keyword>
<sequence>MLIILNSTDRVYYTLNVLWDDIDNPDQRINQDVERFCWQLSSMASKLIVSPFTLSWACGAHEDRPQAAETPSDPEGADVQGDRLYICWLYIGINTFDYLGSILNYIVIAIPIFSWVYGELSPAEFSILVSKNAFVCIYLISCYTQFIDLSTTFSDTRTGLGSFRRRCWTCP</sequence>
<dbReference type="Proteomes" id="UP001266305">
    <property type="component" value="Unassembled WGS sequence"/>
</dbReference>
<name>A0ABQ9ULX8_SAGOE</name>
<evidence type="ECO:0000256" key="1">
    <source>
        <dbReference type="ARBA" id="ARBA00022448"/>
    </source>
</evidence>
<evidence type="ECO:0000313" key="6">
    <source>
        <dbReference type="EMBL" id="KAK2098059.1"/>
    </source>
</evidence>
<evidence type="ECO:0000259" key="5">
    <source>
        <dbReference type="Pfam" id="PF06472"/>
    </source>
</evidence>
<dbReference type="PANTHER" id="PTHR11384:SF59">
    <property type="entry name" value="LYSOSOMAL COBALAMIN TRANSPORTER ABCD4"/>
    <property type="match status" value="1"/>
</dbReference>
<feature type="domain" description="ABC transmembrane type-1" evidence="5">
    <location>
        <begin position="9"/>
        <end position="55"/>
    </location>
</feature>
<dbReference type="Pfam" id="PF06472">
    <property type="entry name" value="ABC_membrane_2"/>
    <property type="match status" value="1"/>
</dbReference>
<evidence type="ECO:0000256" key="4">
    <source>
        <dbReference type="ARBA" id="ARBA00023136"/>
    </source>
</evidence>
<protein>
    <recommendedName>
        <fullName evidence="5">ABC transmembrane type-1 domain-containing protein</fullName>
    </recommendedName>
</protein>
<keyword evidence="4" id="KW-0472">Membrane</keyword>
<dbReference type="PANTHER" id="PTHR11384">
    <property type="entry name" value="ATP-BINDING CASSETTE, SUB-FAMILY D MEMBER"/>
    <property type="match status" value="1"/>
</dbReference>
<dbReference type="InterPro" id="IPR050835">
    <property type="entry name" value="ABC_transporter_sub-D"/>
</dbReference>
<keyword evidence="3" id="KW-1133">Transmembrane helix</keyword>
<evidence type="ECO:0000256" key="3">
    <source>
        <dbReference type="ARBA" id="ARBA00022989"/>
    </source>
</evidence>
<keyword evidence="1" id="KW-0813">Transport</keyword>
<evidence type="ECO:0000256" key="2">
    <source>
        <dbReference type="ARBA" id="ARBA00022692"/>
    </source>
</evidence>
<comment type="caution">
    <text evidence="6">The sequence shown here is derived from an EMBL/GenBank/DDBJ whole genome shotgun (WGS) entry which is preliminary data.</text>
</comment>